<keyword evidence="2" id="KW-0732">Signal</keyword>
<reference evidence="4" key="1">
    <citation type="submission" date="2024-02" db="UniProtKB">
        <authorList>
            <consortium name="WormBaseParasite"/>
        </authorList>
    </citation>
    <scope>IDENTIFICATION</scope>
</reference>
<evidence type="ECO:0000313" key="3">
    <source>
        <dbReference type="Proteomes" id="UP000887575"/>
    </source>
</evidence>
<dbReference type="Proteomes" id="UP000887575">
    <property type="component" value="Unassembled WGS sequence"/>
</dbReference>
<proteinExistence type="predicted"/>
<name>A0AAF3EJG2_9BILA</name>
<evidence type="ECO:0000256" key="1">
    <source>
        <dbReference type="SAM" id="MobiDB-lite"/>
    </source>
</evidence>
<evidence type="ECO:0000313" key="4">
    <source>
        <dbReference type="WBParaSite" id="MBELARI_LOCUS14156"/>
    </source>
</evidence>
<accession>A0AAF3EJG2</accession>
<organism evidence="3 4">
    <name type="scientific">Mesorhabditis belari</name>
    <dbReference type="NCBI Taxonomy" id="2138241"/>
    <lineage>
        <taxon>Eukaryota</taxon>
        <taxon>Metazoa</taxon>
        <taxon>Ecdysozoa</taxon>
        <taxon>Nematoda</taxon>
        <taxon>Chromadorea</taxon>
        <taxon>Rhabditida</taxon>
        <taxon>Rhabditina</taxon>
        <taxon>Rhabditomorpha</taxon>
        <taxon>Rhabditoidea</taxon>
        <taxon>Rhabditidae</taxon>
        <taxon>Mesorhabditinae</taxon>
        <taxon>Mesorhabditis</taxon>
    </lineage>
</organism>
<feature type="signal peptide" evidence="2">
    <location>
        <begin position="1"/>
        <end position="18"/>
    </location>
</feature>
<dbReference type="AlphaFoldDB" id="A0AAF3EJG2"/>
<keyword evidence="3" id="KW-1185">Reference proteome</keyword>
<evidence type="ECO:0000256" key="2">
    <source>
        <dbReference type="SAM" id="SignalP"/>
    </source>
</evidence>
<feature type="region of interest" description="Disordered" evidence="1">
    <location>
        <begin position="18"/>
        <end position="56"/>
    </location>
</feature>
<sequence length="103" mass="11209">MSRYSLLLLSLIVTLALSENPPPTGETKTDEKTSQSPKPSNDQPKVTTGKELNAEPKVDVIEEKADDGTDVKKVEITSKNLGTHTITVGENSIKIQSKTVFKK</sequence>
<protein>
    <submittedName>
        <fullName evidence="4">Uncharacterized protein</fullName>
    </submittedName>
</protein>
<feature type="compositionally biased region" description="Polar residues" evidence="1">
    <location>
        <begin position="34"/>
        <end position="46"/>
    </location>
</feature>
<feature type="chain" id="PRO_5042055035" evidence="2">
    <location>
        <begin position="19"/>
        <end position="103"/>
    </location>
</feature>
<dbReference type="WBParaSite" id="MBELARI_LOCUS14156">
    <property type="protein sequence ID" value="MBELARI_LOCUS14156"/>
    <property type="gene ID" value="MBELARI_LOCUS14156"/>
</dbReference>